<dbReference type="Pfam" id="PF09544">
    <property type="entry name" value="DUF2381"/>
    <property type="match status" value="1"/>
</dbReference>
<protein>
    <submittedName>
        <fullName evidence="2">DUF2381 family protein</fullName>
    </submittedName>
</protein>
<accession>A0A3A8NDI7</accession>
<comment type="caution">
    <text evidence="2">The sequence shown here is derived from an EMBL/GenBank/DDBJ whole genome shotgun (WGS) entry which is preliminary data.</text>
</comment>
<keyword evidence="3" id="KW-1185">Reference proteome</keyword>
<dbReference type="Proteomes" id="UP000273405">
    <property type="component" value="Unassembled WGS sequence"/>
</dbReference>
<dbReference type="EMBL" id="RAWG01000088">
    <property type="protein sequence ID" value="RKH42376.1"/>
    <property type="molecule type" value="Genomic_DNA"/>
</dbReference>
<dbReference type="NCBIfam" id="TIGR02268">
    <property type="entry name" value="Myxococcus xanthus paralogous family TIGR02268"/>
    <property type="match status" value="1"/>
</dbReference>
<keyword evidence="1" id="KW-0732">Signal</keyword>
<feature type="signal peptide" evidence="1">
    <location>
        <begin position="1"/>
        <end position="27"/>
    </location>
</feature>
<feature type="chain" id="PRO_5017471713" evidence="1">
    <location>
        <begin position="28"/>
        <end position="301"/>
    </location>
</feature>
<dbReference type="AlphaFoldDB" id="A0A3A8NDI7"/>
<sequence>MEVLQHVPYFSCRLSLLALLVAGIAAAQPAPPAHQLRQRALSLQTTSPVEASVQVAKGVLTTLTFDSQLLPKSVMVQGRDTHFERFVVEERTITLKPKVDLTADERLLLTVRFADGAAPQEAIFILIPADEQVDAAVEVVRRARNAEALQLELTQVQAQLAALQGRCGDGGPTGLILSGLLDSDVSTSVFKAAVAPGNASGLKVERGVGYRTRAWTVVTVRVRNLVGQRVWRPGVARLSTARGQSIQVKSLRTDKPQLAPGEEGLVLVETGAPVWQAEEELLLELSDTANGRALPIRGVRL</sequence>
<evidence type="ECO:0000313" key="3">
    <source>
        <dbReference type="Proteomes" id="UP000273405"/>
    </source>
</evidence>
<evidence type="ECO:0000313" key="2">
    <source>
        <dbReference type="EMBL" id="RKH42376.1"/>
    </source>
</evidence>
<name>A0A3A8NDI7_9BACT</name>
<evidence type="ECO:0000256" key="1">
    <source>
        <dbReference type="SAM" id="SignalP"/>
    </source>
</evidence>
<proteinExistence type="predicted"/>
<gene>
    <name evidence="2" type="ORF">D7X12_15815</name>
</gene>
<dbReference type="InterPro" id="IPR011754">
    <property type="entry name" value="Mxa_paralog_2268"/>
</dbReference>
<reference evidence="3" key="1">
    <citation type="submission" date="2018-09" db="EMBL/GenBank/DDBJ databases">
        <authorList>
            <person name="Livingstone P.G."/>
            <person name="Whitworth D.E."/>
        </authorList>
    </citation>
    <scope>NUCLEOTIDE SEQUENCE [LARGE SCALE GENOMIC DNA]</scope>
    <source>
        <strain evidence="3">CA040B</strain>
    </source>
</reference>
<organism evidence="2 3">
    <name type="scientific">Corallococcus sicarius</name>
    <dbReference type="NCBI Taxonomy" id="2316726"/>
    <lineage>
        <taxon>Bacteria</taxon>
        <taxon>Pseudomonadati</taxon>
        <taxon>Myxococcota</taxon>
        <taxon>Myxococcia</taxon>
        <taxon>Myxococcales</taxon>
        <taxon>Cystobacterineae</taxon>
        <taxon>Myxococcaceae</taxon>
        <taxon>Corallococcus</taxon>
    </lineage>
</organism>